<name>A0A8T2D1H3_9BRAS</name>
<comment type="caution">
    <text evidence="2">The sequence shown here is derived from an EMBL/GenBank/DDBJ whole genome shotgun (WGS) entry which is preliminary data.</text>
</comment>
<evidence type="ECO:0000313" key="3">
    <source>
        <dbReference type="Proteomes" id="UP000694240"/>
    </source>
</evidence>
<sequence length="94" mass="10873">MAFNLRCSESMQDFSRAGMIVQDIPNVPDRGRSPPRGFFRSQIRAPYALIKDLSDRDQEIAMAFIKALQAQHRKRSSEKKKLRKKITRCYGESP</sequence>
<dbReference type="EMBL" id="JAEFBK010000005">
    <property type="protein sequence ID" value="KAG7603843.1"/>
    <property type="molecule type" value="Genomic_DNA"/>
</dbReference>
<protein>
    <submittedName>
        <fullName evidence="2">Uncharacterized protein</fullName>
    </submittedName>
</protein>
<dbReference type="AlphaFoldDB" id="A0A8T2D1H3"/>
<feature type="compositionally biased region" description="Basic residues" evidence="1">
    <location>
        <begin position="74"/>
        <end position="87"/>
    </location>
</feature>
<feature type="region of interest" description="Disordered" evidence="1">
    <location>
        <begin position="74"/>
        <end position="94"/>
    </location>
</feature>
<dbReference type="InterPro" id="IPR021704">
    <property type="entry name" value="DUF3287"/>
</dbReference>
<proteinExistence type="predicted"/>
<dbReference type="Pfam" id="PF11690">
    <property type="entry name" value="DUF3287"/>
    <property type="match status" value="1"/>
</dbReference>
<evidence type="ECO:0000313" key="2">
    <source>
        <dbReference type="EMBL" id="KAG7603843.1"/>
    </source>
</evidence>
<accession>A0A8T2D1H3</accession>
<dbReference type="Proteomes" id="UP000694240">
    <property type="component" value="Chromosome 5"/>
</dbReference>
<gene>
    <name evidence="2" type="ORF">ISN45_At05g028720</name>
</gene>
<evidence type="ECO:0000256" key="1">
    <source>
        <dbReference type="SAM" id="MobiDB-lite"/>
    </source>
</evidence>
<reference evidence="2 3" key="1">
    <citation type="submission" date="2020-12" db="EMBL/GenBank/DDBJ databases">
        <title>Concerted genomic and epigenomic changes stabilize Arabidopsis allopolyploids.</title>
        <authorList>
            <person name="Chen Z."/>
        </authorList>
    </citation>
    <scope>NUCLEOTIDE SEQUENCE [LARGE SCALE GENOMIC DNA]</scope>
    <source>
        <strain evidence="2">Allo738</strain>
        <tissue evidence="2">Leaf</tissue>
    </source>
</reference>
<organism evidence="2 3">
    <name type="scientific">Arabidopsis thaliana x Arabidopsis arenosa</name>
    <dbReference type="NCBI Taxonomy" id="1240361"/>
    <lineage>
        <taxon>Eukaryota</taxon>
        <taxon>Viridiplantae</taxon>
        <taxon>Streptophyta</taxon>
        <taxon>Embryophyta</taxon>
        <taxon>Tracheophyta</taxon>
        <taxon>Spermatophyta</taxon>
        <taxon>Magnoliopsida</taxon>
        <taxon>eudicotyledons</taxon>
        <taxon>Gunneridae</taxon>
        <taxon>Pentapetalae</taxon>
        <taxon>rosids</taxon>
        <taxon>malvids</taxon>
        <taxon>Brassicales</taxon>
        <taxon>Brassicaceae</taxon>
        <taxon>Camelineae</taxon>
        <taxon>Arabidopsis</taxon>
    </lineage>
</organism>
<keyword evidence="3" id="KW-1185">Reference proteome</keyword>